<dbReference type="RefSeq" id="WP_074632025.1">
    <property type="nucleotide sequence ID" value="NZ_FNKY01000001.1"/>
</dbReference>
<dbReference type="Proteomes" id="UP000183471">
    <property type="component" value="Unassembled WGS sequence"/>
</dbReference>
<protein>
    <submittedName>
        <fullName evidence="1">Uncharacterized protein</fullName>
    </submittedName>
</protein>
<organism evidence="1 2">
    <name type="scientific">Nitrosospira multiformis</name>
    <dbReference type="NCBI Taxonomy" id="1231"/>
    <lineage>
        <taxon>Bacteria</taxon>
        <taxon>Pseudomonadati</taxon>
        <taxon>Pseudomonadota</taxon>
        <taxon>Betaproteobacteria</taxon>
        <taxon>Nitrosomonadales</taxon>
        <taxon>Nitrosomonadaceae</taxon>
        <taxon>Nitrosospira</taxon>
    </lineage>
</organism>
<comment type="caution">
    <text evidence="1">The sequence shown here is derived from an EMBL/GenBank/DDBJ whole genome shotgun (WGS) entry which is preliminary data.</text>
</comment>
<keyword evidence="2" id="KW-1185">Reference proteome</keyword>
<dbReference type="EMBL" id="FNKY01000001">
    <property type="protein sequence ID" value="SDQ68148.1"/>
    <property type="molecule type" value="Genomic_DNA"/>
</dbReference>
<proteinExistence type="predicted"/>
<evidence type="ECO:0000313" key="1">
    <source>
        <dbReference type="EMBL" id="SDQ68148.1"/>
    </source>
</evidence>
<reference evidence="1 2" key="1">
    <citation type="submission" date="2016-10" db="EMBL/GenBank/DDBJ databases">
        <authorList>
            <person name="Varghese N."/>
            <person name="Submissions S."/>
        </authorList>
    </citation>
    <scope>NUCLEOTIDE SEQUENCE [LARGE SCALE GENOMIC DNA]</scope>
    <source>
        <strain evidence="1 2">Nl1</strain>
    </source>
</reference>
<name>A0ABY0TEJ3_9PROT</name>
<evidence type="ECO:0000313" key="2">
    <source>
        <dbReference type="Proteomes" id="UP000183471"/>
    </source>
</evidence>
<accession>A0ABY0TEJ3</accession>
<sequence length="260" mass="29536">MTNHVFKFTVVWDKALAQQFSIDFVLASNASLSHIAELSKCLRAFVQVGVHGGFVEPTEAPHEGSLSLVSQDFGNPEKPRFLLEARSIDVRAFLVLQNLVARFSRRVHRVYGVEVRSLAPLAGDVHVLFPPLTWDNAHDLYPGLSSFISVRVQIEDPQDYHKGRRCVVEFQQPEVREKLELLREWINHWATIVELGGYSLPVREAHEAEAWVDVLQIYDEYSVEVVFSLFEAAEEAWKPLINLLDRFSIEIGSLALVSVE</sequence>
<gene>
    <name evidence="1" type="ORF">SAMN05216402_1831</name>
</gene>